<proteinExistence type="predicted"/>
<reference evidence="2 3" key="1">
    <citation type="submission" date="2020-05" db="EMBL/GenBank/DDBJ databases">
        <title>Whole genome sequencing and identification of novel metabolites from Paenibacillus alvei strain JR949.</title>
        <authorList>
            <person name="Rajendhran J."/>
            <person name="Sree Pranav P."/>
            <person name="Mahalakshmi B."/>
            <person name="Karthikeyan R."/>
        </authorList>
    </citation>
    <scope>NUCLEOTIDE SEQUENCE [LARGE SCALE GENOMIC DNA]</scope>
    <source>
        <strain evidence="2 3">JR949</strain>
    </source>
</reference>
<sequence length="95" mass="10940">MFDDLYEVTEQANVTFVGWATEQIRFDFALIYSDHFYGKTLVVCMQTGRSTLLCADDLRSEILQAKFDLPHKEAACEAAQLLRTRIPSLEVQDQY</sequence>
<gene>
    <name evidence="2" type="ORF">HMI46_03585</name>
    <name evidence="1" type="ORF">M5X12_07695</name>
</gene>
<protein>
    <submittedName>
        <fullName evidence="2">DUF3055 domain-containing protein</fullName>
    </submittedName>
</protein>
<accession>A0AAP7DHH0</accession>
<dbReference type="Proteomes" id="UP001527181">
    <property type="component" value="Unassembled WGS sequence"/>
</dbReference>
<name>A0AAP7DHH0_PAEAL</name>
<dbReference type="EMBL" id="JABFOR010000003">
    <property type="protein sequence ID" value="NOJ69636.1"/>
    <property type="molecule type" value="Genomic_DNA"/>
</dbReference>
<evidence type="ECO:0000313" key="3">
    <source>
        <dbReference type="Proteomes" id="UP000552038"/>
    </source>
</evidence>
<reference evidence="1 4" key="2">
    <citation type="submission" date="2022-05" db="EMBL/GenBank/DDBJ databases">
        <title>Genome Sequencing of Bee-Associated Microbes.</title>
        <authorList>
            <person name="Dunlap C."/>
        </authorList>
    </citation>
    <scope>NUCLEOTIDE SEQUENCE [LARGE SCALE GENOMIC DNA]</scope>
    <source>
        <strain evidence="1 4">NRRL B-04010</strain>
    </source>
</reference>
<comment type="caution">
    <text evidence="2">The sequence shown here is derived from an EMBL/GenBank/DDBJ whole genome shotgun (WGS) entry which is preliminary data.</text>
</comment>
<dbReference type="EMBL" id="JAMDNP010000011">
    <property type="protein sequence ID" value="MCY9760458.1"/>
    <property type="molecule type" value="Genomic_DNA"/>
</dbReference>
<dbReference type="RefSeq" id="WP_163975717.1">
    <property type="nucleotide sequence ID" value="NZ_JABFOR010000003.1"/>
</dbReference>
<dbReference type="InterPro" id="IPR021415">
    <property type="entry name" value="SAV0927-like"/>
</dbReference>
<evidence type="ECO:0000313" key="2">
    <source>
        <dbReference type="EMBL" id="NOJ69636.1"/>
    </source>
</evidence>
<evidence type="ECO:0000313" key="4">
    <source>
        <dbReference type="Proteomes" id="UP001527181"/>
    </source>
</evidence>
<keyword evidence="4" id="KW-1185">Reference proteome</keyword>
<dbReference type="Pfam" id="PF11256">
    <property type="entry name" value="SAV0927-like"/>
    <property type="match status" value="1"/>
</dbReference>
<dbReference type="AlphaFoldDB" id="A0AAP7DHH0"/>
<organism evidence="2 3">
    <name type="scientific">Paenibacillus alvei</name>
    <name type="common">Bacillus alvei</name>
    <dbReference type="NCBI Taxonomy" id="44250"/>
    <lineage>
        <taxon>Bacteria</taxon>
        <taxon>Bacillati</taxon>
        <taxon>Bacillota</taxon>
        <taxon>Bacilli</taxon>
        <taxon>Bacillales</taxon>
        <taxon>Paenibacillaceae</taxon>
        <taxon>Paenibacillus</taxon>
    </lineage>
</organism>
<dbReference type="Proteomes" id="UP000552038">
    <property type="component" value="Unassembled WGS sequence"/>
</dbReference>
<evidence type="ECO:0000313" key="1">
    <source>
        <dbReference type="EMBL" id="MCY9760458.1"/>
    </source>
</evidence>